<feature type="region of interest" description="Disordered" evidence="1">
    <location>
        <begin position="150"/>
        <end position="206"/>
    </location>
</feature>
<evidence type="ECO:0000256" key="1">
    <source>
        <dbReference type="SAM" id="MobiDB-lite"/>
    </source>
</evidence>
<dbReference type="PANTHER" id="PTHR35446:SF2">
    <property type="entry name" value="CARBOXYMUCONOLACTONE DECARBOXYLASE-LIKE DOMAIN-CONTAINING PROTEIN"/>
    <property type="match status" value="1"/>
</dbReference>
<dbReference type="SUPFAM" id="SSF69118">
    <property type="entry name" value="AhpD-like"/>
    <property type="match status" value="1"/>
</dbReference>
<dbReference type="Pfam" id="PF02627">
    <property type="entry name" value="CMD"/>
    <property type="match status" value="1"/>
</dbReference>
<feature type="domain" description="Carboxymuconolactone decarboxylase-like" evidence="2">
    <location>
        <begin position="28"/>
        <end position="99"/>
    </location>
</feature>
<gene>
    <name evidence="3" type="ORF">GCM10009767_32630</name>
</gene>
<evidence type="ECO:0000259" key="2">
    <source>
        <dbReference type="Pfam" id="PF02627"/>
    </source>
</evidence>
<keyword evidence="4" id="KW-1185">Reference proteome</keyword>
<accession>A0ABN2L1X1</accession>
<proteinExistence type="predicted"/>
<name>A0ABN2L1X1_9MICC</name>
<dbReference type="RefSeq" id="WP_344124322.1">
    <property type="nucleotide sequence ID" value="NZ_BAAAOA010000046.1"/>
</dbReference>
<dbReference type="InterPro" id="IPR029032">
    <property type="entry name" value="AhpD-like"/>
</dbReference>
<dbReference type="Gene3D" id="1.20.1290.10">
    <property type="entry name" value="AhpD-like"/>
    <property type="match status" value="1"/>
</dbReference>
<protein>
    <recommendedName>
        <fullName evidence="2">Carboxymuconolactone decarboxylase-like domain-containing protein</fullName>
    </recommendedName>
</protein>
<dbReference type="EMBL" id="BAAAOA010000046">
    <property type="protein sequence ID" value="GAA1772226.1"/>
    <property type="molecule type" value="Genomic_DNA"/>
</dbReference>
<dbReference type="PANTHER" id="PTHR35446">
    <property type="entry name" value="SI:CH211-175M2.5"/>
    <property type="match status" value="1"/>
</dbReference>
<reference evidence="3 4" key="1">
    <citation type="journal article" date="2019" name="Int. J. Syst. Evol. Microbiol.">
        <title>The Global Catalogue of Microorganisms (GCM) 10K type strain sequencing project: providing services to taxonomists for standard genome sequencing and annotation.</title>
        <authorList>
            <consortium name="The Broad Institute Genomics Platform"/>
            <consortium name="The Broad Institute Genome Sequencing Center for Infectious Disease"/>
            <person name="Wu L."/>
            <person name="Ma J."/>
        </authorList>
    </citation>
    <scope>NUCLEOTIDE SEQUENCE [LARGE SCALE GENOMIC DNA]</scope>
    <source>
        <strain evidence="3 4">JCM 14735</strain>
    </source>
</reference>
<dbReference type="InterPro" id="IPR003779">
    <property type="entry name" value="CMD-like"/>
</dbReference>
<dbReference type="NCBIfam" id="TIGR00778">
    <property type="entry name" value="ahpD_dom"/>
    <property type="match status" value="1"/>
</dbReference>
<comment type="caution">
    <text evidence="3">The sequence shown here is derived from an EMBL/GenBank/DDBJ whole genome shotgun (WGS) entry which is preliminary data.</text>
</comment>
<dbReference type="InterPro" id="IPR004675">
    <property type="entry name" value="AhpD_core"/>
</dbReference>
<sequence>MTASDHFYLDKADPGSWRALNGLSRKVAAAAEDAGLSRALVELLSIRVSQLNGCAYCLDLHTGYAVEAGVSAQKLAVLPAWRETDLFDDLERAALAVGEAVALLPDEETRLAELAVARAELTDEQYSALQWTAVAIDAFNRVSVLSRHRVRPRAAAPAKRSPARPAPEKRASAQHAPRKRAPETPVPEEQAPDPSPAPSTVAGGTA</sequence>
<dbReference type="Proteomes" id="UP001501204">
    <property type="component" value="Unassembled WGS sequence"/>
</dbReference>
<evidence type="ECO:0000313" key="3">
    <source>
        <dbReference type="EMBL" id="GAA1772226.1"/>
    </source>
</evidence>
<organism evidence="3 4">
    <name type="scientific">Kocuria aegyptia</name>
    <dbReference type="NCBI Taxonomy" id="330943"/>
    <lineage>
        <taxon>Bacteria</taxon>
        <taxon>Bacillati</taxon>
        <taxon>Actinomycetota</taxon>
        <taxon>Actinomycetes</taxon>
        <taxon>Micrococcales</taxon>
        <taxon>Micrococcaceae</taxon>
        <taxon>Kocuria</taxon>
    </lineage>
</organism>
<evidence type="ECO:0000313" key="4">
    <source>
        <dbReference type="Proteomes" id="UP001501204"/>
    </source>
</evidence>